<dbReference type="PANTHER" id="PTHR21512:SF5">
    <property type="entry name" value="TRAFFICKING PROTEIN PARTICLE COMPLEX SUBUNIT 9"/>
    <property type="match status" value="1"/>
</dbReference>
<dbReference type="Proteomes" id="UP000472270">
    <property type="component" value="Unassembled WGS sequence"/>
</dbReference>
<dbReference type="Ensembl" id="ENSSRHT00000002092.1">
    <property type="protein sequence ID" value="ENSSRHP00000002015.1"/>
    <property type="gene ID" value="ENSSRHG00000001363.1"/>
</dbReference>
<gene>
    <name evidence="6" type="primary">LOC107734018</name>
</gene>
<accession>A0A673FQC0</accession>
<reference evidence="6" key="1">
    <citation type="submission" date="2025-08" db="UniProtKB">
        <authorList>
            <consortium name="Ensembl"/>
        </authorList>
    </citation>
    <scope>IDENTIFICATION</scope>
</reference>
<feature type="domain" description="Trs120/TRAPPC9 first Ig-like" evidence="4">
    <location>
        <begin position="437"/>
        <end position="557"/>
    </location>
</feature>
<dbReference type="InterPro" id="IPR058567">
    <property type="entry name" value="Ig_TRAPPC9_Trs120_3rd"/>
</dbReference>
<dbReference type="Pfam" id="PF26254">
    <property type="entry name" value="Ig_TRAPPC9-Trs120_1st"/>
    <property type="match status" value="1"/>
</dbReference>
<dbReference type="GO" id="GO:0005802">
    <property type="term" value="C:trans-Golgi network"/>
    <property type="evidence" value="ECO:0007669"/>
    <property type="project" value="TreeGrafter"/>
</dbReference>
<name>A0A673FQC0_9TELE</name>
<reference evidence="6" key="2">
    <citation type="submission" date="2025-09" db="UniProtKB">
        <authorList>
            <consortium name="Ensembl"/>
        </authorList>
    </citation>
    <scope>IDENTIFICATION</scope>
</reference>
<evidence type="ECO:0000259" key="3">
    <source>
        <dbReference type="Pfam" id="PF08626"/>
    </source>
</evidence>
<keyword evidence="7" id="KW-1185">Reference proteome</keyword>
<feature type="domain" description="Trs120/TRAPPC9 third Ig-like" evidence="5">
    <location>
        <begin position="771"/>
        <end position="886"/>
    </location>
</feature>
<evidence type="ECO:0000313" key="7">
    <source>
        <dbReference type="Proteomes" id="UP000472270"/>
    </source>
</evidence>
<evidence type="ECO:0000259" key="4">
    <source>
        <dbReference type="Pfam" id="PF26254"/>
    </source>
</evidence>
<dbReference type="InterPro" id="IPR013935">
    <property type="entry name" value="Trs120_TRAPPC9"/>
</dbReference>
<feature type="domain" description="Trs120/TRAPPC9 N-terminal" evidence="3">
    <location>
        <begin position="176"/>
        <end position="259"/>
    </location>
</feature>
<dbReference type="InterPro" id="IPR058563">
    <property type="entry name" value="Trs120_TRAPPC9_N"/>
</dbReference>
<organism evidence="6 7">
    <name type="scientific">Sinocyclocheilus rhinocerous</name>
    <dbReference type="NCBI Taxonomy" id="307959"/>
    <lineage>
        <taxon>Eukaryota</taxon>
        <taxon>Metazoa</taxon>
        <taxon>Chordata</taxon>
        <taxon>Craniata</taxon>
        <taxon>Vertebrata</taxon>
        <taxon>Euteleostomi</taxon>
        <taxon>Actinopterygii</taxon>
        <taxon>Neopterygii</taxon>
        <taxon>Teleostei</taxon>
        <taxon>Ostariophysi</taxon>
        <taxon>Cypriniformes</taxon>
        <taxon>Cyprinidae</taxon>
        <taxon>Cyprininae</taxon>
        <taxon>Sinocyclocheilus</taxon>
    </lineage>
</organism>
<proteinExistence type="inferred from homology"/>
<dbReference type="Pfam" id="PF08626">
    <property type="entry name" value="TRAPPC9-Trs120"/>
    <property type="match status" value="1"/>
</dbReference>
<dbReference type="PANTHER" id="PTHR21512">
    <property type="entry name" value="TRAFFICKING PROTEIN PARTICLE COMPLEX SUBUNIT 9"/>
    <property type="match status" value="1"/>
</dbReference>
<evidence type="ECO:0000313" key="6">
    <source>
        <dbReference type="Ensembl" id="ENSSRHP00000002015.1"/>
    </source>
</evidence>
<protein>
    <submittedName>
        <fullName evidence="6">Trafficking protein particle complex subunit 9-like</fullName>
    </submittedName>
</protein>
<dbReference type="Pfam" id="PF26282">
    <property type="entry name" value="Ig_TRAPPC9-Trs120_3rd"/>
    <property type="match status" value="1"/>
</dbReference>
<sequence>MSVPDYMQCAEDHQMVLVVVQPMGIVPEDQFFRIYKRIASVSQVSIQDSQRVLFIRYRHHYPPENNEWGDFQTHRKVVGLISVTSCTTTKEWPQTSDRFHGQKEVFGSTLYDSRLLVFGLQGEVAEQQRTDVAFYPSYDDCPDVEKRVEDFVESIFIVLESKRLDRATDKSGDKIQLLCVPFEKKDFVGLDTDSRHYKKRCQGRMRKHVGDLCLQAGMLQDALVHYHMAVELLRSVNDFLWLGAALEGLCSASVIFHYPGGTAGKSGARKPGVSSAADAGKRHRPGALTTNGISADTSTEIGRAKNCLSQEDIIEKYKEAISYYECYQTILCCFVCVLNAFSSSLFVGTHRGWAAVQLRLLHELVYASRRMGNPGLSVRHLSFLLQTMLDFLSDQEKKEVTQSLENYTSKCPGGMEVISLPDGLKLPPVPFTKLPIIRSVSLLNLPVSLRPHKVKGLLGQGMSSASPFIYSPITMHSRGDERSKKIDFQWVQGDVCEVQLMVYNPMPFELRVENMGLLTSGVDFESLPAALSLPAESGLYPVTLVGVPRTAGNITINAELSSKLLFTPLMNIEWFYAVYFFSWSRSAHLSSEDLSTSVSLQLFNGETQQLTLTLENIGTETLNTLELTSKNLSTKEKLFGEFLTWDLQDALSHLPLKSGQSVSIPVNISAKLDFSGQENLLHDLNDDGISVTGLPVSSPLRQVLKPRAENKPVGSDASKNEFNHVKTLEAVLTFKYSGGAGQVEGYSRELSLGVRVDVEPSVFFTRVSTLPATSTRQCHLLLDVFNATEHELTLSAKNNQDLVLHASECQRMAIQVDKFDFDSMPVTDHDALRQATVRQQEEKRQQVHGGLINSTLDIHWTIISFTKRHGEASVEGVLNQLILEHLQLAPLHRVCTCMWCSCMLQSIVSIQIQLYPWAFVYYQNGVQNYDLQDAVTFIGSNTFYIGTVKPTENSVCVGALLFLYTGDFYLNIKFQDDSTARDLPPTWFCLPSVHVKAQDSVCAQAV</sequence>
<comment type="similarity">
    <text evidence="1">Belongs to the NIBP family.</text>
</comment>
<dbReference type="AlphaFoldDB" id="A0A673FQC0"/>
<evidence type="ECO:0000256" key="2">
    <source>
        <dbReference type="SAM" id="MobiDB-lite"/>
    </source>
</evidence>
<dbReference type="InterPro" id="IPR058565">
    <property type="entry name" value="Ig_TRAPPC9_Trs120_1st"/>
</dbReference>
<evidence type="ECO:0000256" key="1">
    <source>
        <dbReference type="ARBA" id="ARBA00008459"/>
    </source>
</evidence>
<evidence type="ECO:0000259" key="5">
    <source>
        <dbReference type="Pfam" id="PF26282"/>
    </source>
</evidence>
<feature type="region of interest" description="Disordered" evidence="2">
    <location>
        <begin position="264"/>
        <end position="292"/>
    </location>
</feature>